<evidence type="ECO:0000313" key="5">
    <source>
        <dbReference type="EMBL" id="RAW02669.1"/>
    </source>
</evidence>
<sequence>MEKHDHTFHHNQTFTLESGETLPGFQLKYTTLGKLNHERSNIVWVCHALTGSSDFTDWWGELFREGSTFDPQHYFIICANMLGGCYGSTGPLSLNASTGKPFFHSFPTLTNRDTVKAFDLLRQELKIEKVHTLLGGSLGGQQVLEWAIQQPAVFEHIIPMACNAVHSPWGIAFNEAQRMAIEADPTWKENDQRAGSEGLKAARAIGMISYRHYETFNQTQAEKSNDKLDDFRAATYQRYQGDKLVNRFNAFSYWTLSKMMDSNNVGRNRVSVKDALATIKAKALVIAIDSDILYPPVEQKFLAEYIPNAQLKEITSLYGHDGFLVEFDQLDTILKQFYQQKKFSTVLS</sequence>
<keyword evidence="2" id="KW-0486">Methionine biosynthesis</keyword>
<dbReference type="RefSeq" id="WP_112744886.1">
    <property type="nucleotide sequence ID" value="NZ_QMFY01000001.1"/>
</dbReference>
<dbReference type="Gene3D" id="3.40.50.1820">
    <property type="entry name" value="alpha/beta hydrolase"/>
    <property type="match status" value="1"/>
</dbReference>
<comment type="caution">
    <text evidence="2">Lacks conserved residue(s) required for the propagation of feature annotation.</text>
</comment>
<dbReference type="Proteomes" id="UP000251889">
    <property type="component" value="Unassembled WGS sequence"/>
</dbReference>
<feature type="binding site" evidence="2">
    <location>
        <position position="321"/>
    </location>
    <ligand>
        <name>substrate</name>
    </ligand>
</feature>
<comment type="pathway">
    <text evidence="2">Amino-acid biosynthesis; L-methionine biosynthesis via de novo pathway; O-acetyl-L-homoserine from L-homoserine: step 1/1.</text>
</comment>
<dbReference type="PANTHER" id="PTHR32268:SF11">
    <property type="entry name" value="HOMOSERINE O-ACETYLTRANSFERASE"/>
    <property type="match status" value="1"/>
</dbReference>
<comment type="catalytic activity">
    <reaction evidence="2">
        <text>L-homoserine + acetyl-CoA = O-acetyl-L-homoserine + CoA</text>
        <dbReference type="Rhea" id="RHEA:13701"/>
        <dbReference type="ChEBI" id="CHEBI:57287"/>
        <dbReference type="ChEBI" id="CHEBI:57288"/>
        <dbReference type="ChEBI" id="CHEBI:57476"/>
        <dbReference type="ChEBI" id="CHEBI:57716"/>
        <dbReference type="EC" id="2.3.1.31"/>
    </reaction>
</comment>
<dbReference type="UniPathway" id="UPA00051">
    <property type="reaction ID" value="UER00074"/>
</dbReference>
<dbReference type="InterPro" id="IPR029058">
    <property type="entry name" value="AB_hydrolase_fold"/>
</dbReference>
<dbReference type="PANTHER" id="PTHR32268">
    <property type="entry name" value="HOMOSERINE O-ACETYLTRANSFERASE"/>
    <property type="match status" value="1"/>
</dbReference>
<name>A0A364Y8I6_9BACT</name>
<dbReference type="InterPro" id="IPR000073">
    <property type="entry name" value="AB_hydrolase_1"/>
</dbReference>
<evidence type="ECO:0000259" key="4">
    <source>
        <dbReference type="Pfam" id="PF00561"/>
    </source>
</evidence>
<protein>
    <recommendedName>
        <fullName evidence="2">Homoserine O-acetyltransferase</fullName>
        <shortName evidence="2">HAT</shortName>
        <ecNumber evidence="2">2.3.1.31</ecNumber>
    </recommendedName>
    <alternativeName>
        <fullName evidence="2">Homoserine transacetylase</fullName>
        <shortName evidence="2">HTA</shortName>
    </alternativeName>
</protein>
<feature type="active site" evidence="2 3">
    <location>
        <position position="291"/>
    </location>
</feature>
<evidence type="ECO:0000313" key="6">
    <source>
        <dbReference type="Proteomes" id="UP000251889"/>
    </source>
</evidence>
<keyword evidence="2" id="KW-0028">Amino-acid biosynthesis</keyword>
<evidence type="ECO:0000256" key="3">
    <source>
        <dbReference type="PIRSR" id="PIRSR000443-1"/>
    </source>
</evidence>
<dbReference type="GO" id="GO:0009092">
    <property type="term" value="P:homoserine metabolic process"/>
    <property type="evidence" value="ECO:0007669"/>
    <property type="project" value="TreeGrafter"/>
</dbReference>
<dbReference type="SUPFAM" id="SSF53474">
    <property type="entry name" value="alpha/beta-Hydrolases"/>
    <property type="match status" value="1"/>
</dbReference>
<feature type="active site" evidence="2 3">
    <location>
        <position position="320"/>
    </location>
</feature>
<accession>A0A364Y8I6</accession>
<dbReference type="EC" id="2.3.1.31" evidence="2"/>
<dbReference type="GO" id="GO:0005737">
    <property type="term" value="C:cytoplasm"/>
    <property type="evidence" value="ECO:0007669"/>
    <property type="project" value="UniProtKB-SubCell"/>
</dbReference>
<dbReference type="NCBIfam" id="TIGR01392">
    <property type="entry name" value="homoserO_Ac_trn"/>
    <property type="match status" value="1"/>
</dbReference>
<comment type="function">
    <text evidence="2">Transfers an acetyl group from acetyl-CoA to L-homoserine, forming acetyl-L-homoserine.</text>
</comment>
<dbReference type="InterPro" id="IPR008220">
    <property type="entry name" value="HAT_MetX-like"/>
</dbReference>
<feature type="domain" description="AB hydrolase-1" evidence="4">
    <location>
        <begin position="43"/>
        <end position="326"/>
    </location>
</feature>
<keyword evidence="1 2" id="KW-0808">Transferase</keyword>
<feature type="active site" description="Nucleophile" evidence="2 3">
    <location>
        <position position="137"/>
    </location>
</feature>
<gene>
    <name evidence="5" type="primary">metX</name>
    <name evidence="2" type="synonym">metXA</name>
    <name evidence="5" type="ORF">DQQ10_00740</name>
</gene>
<dbReference type="AlphaFoldDB" id="A0A364Y8I6"/>
<feature type="binding site" evidence="2">
    <location>
        <position position="203"/>
    </location>
    <ligand>
        <name>substrate</name>
    </ligand>
</feature>
<reference evidence="5 6" key="1">
    <citation type="submission" date="2018-06" db="EMBL/GenBank/DDBJ databases">
        <title>Chryseolinea flavus sp. nov., a member of the phylum Bacteroidetes isolated from soil.</title>
        <authorList>
            <person name="Li Y."/>
            <person name="Wang J."/>
        </authorList>
    </citation>
    <scope>NUCLEOTIDE SEQUENCE [LARGE SCALE GENOMIC DNA]</scope>
    <source>
        <strain evidence="5 6">SDU1-6</strain>
    </source>
</reference>
<dbReference type="EMBL" id="QMFY01000001">
    <property type="protein sequence ID" value="RAW02669.1"/>
    <property type="molecule type" value="Genomic_DNA"/>
</dbReference>
<evidence type="ECO:0000256" key="2">
    <source>
        <dbReference type="HAMAP-Rule" id="MF_00296"/>
    </source>
</evidence>
<dbReference type="GO" id="GO:0004414">
    <property type="term" value="F:homoserine O-acetyltransferase activity"/>
    <property type="evidence" value="ECO:0007669"/>
    <property type="project" value="UniProtKB-UniRule"/>
</dbReference>
<evidence type="ECO:0000256" key="1">
    <source>
        <dbReference type="ARBA" id="ARBA00022679"/>
    </source>
</evidence>
<comment type="similarity">
    <text evidence="2">Belongs to the AB hydrolase superfamily. MetX family.</text>
</comment>
<dbReference type="GO" id="GO:0009086">
    <property type="term" value="P:methionine biosynthetic process"/>
    <property type="evidence" value="ECO:0007669"/>
    <property type="project" value="UniProtKB-UniRule"/>
</dbReference>
<proteinExistence type="inferred from homology"/>
<comment type="subunit">
    <text evidence="2">Homodimer.</text>
</comment>
<dbReference type="OrthoDB" id="9800754at2"/>
<keyword evidence="2" id="KW-0963">Cytoplasm</keyword>
<comment type="caution">
    <text evidence="5">The sequence shown here is derived from an EMBL/GenBank/DDBJ whole genome shotgun (WGS) entry which is preliminary data.</text>
</comment>
<keyword evidence="6" id="KW-1185">Reference proteome</keyword>
<dbReference type="PIRSF" id="PIRSF000443">
    <property type="entry name" value="Homoser_Ac_trans"/>
    <property type="match status" value="1"/>
</dbReference>
<dbReference type="Pfam" id="PF00561">
    <property type="entry name" value="Abhydrolase_1"/>
    <property type="match status" value="1"/>
</dbReference>
<comment type="subcellular location">
    <subcellularLocation>
        <location evidence="2">Cytoplasm</location>
    </subcellularLocation>
</comment>
<dbReference type="HAMAP" id="MF_00296">
    <property type="entry name" value="MetX_acyltransf"/>
    <property type="match status" value="1"/>
</dbReference>
<organism evidence="5 6">
    <name type="scientific">Pseudochryseolinea flava</name>
    <dbReference type="NCBI Taxonomy" id="2059302"/>
    <lineage>
        <taxon>Bacteria</taxon>
        <taxon>Pseudomonadati</taxon>
        <taxon>Bacteroidota</taxon>
        <taxon>Cytophagia</taxon>
        <taxon>Cytophagales</taxon>
        <taxon>Fulvivirgaceae</taxon>
        <taxon>Pseudochryseolinea</taxon>
    </lineage>
</organism>
<keyword evidence="2 5" id="KW-0012">Acyltransferase</keyword>